<dbReference type="PANTHER" id="PTHR24198:SF165">
    <property type="entry name" value="ANKYRIN REPEAT-CONTAINING PROTEIN-RELATED"/>
    <property type="match status" value="1"/>
</dbReference>
<evidence type="ECO:0000256" key="3">
    <source>
        <dbReference type="PROSITE-ProRule" id="PRU00023"/>
    </source>
</evidence>
<dbReference type="Gene3D" id="1.25.40.20">
    <property type="entry name" value="Ankyrin repeat-containing domain"/>
    <property type="match status" value="2"/>
</dbReference>
<dbReference type="Gene3D" id="3.40.50.1580">
    <property type="entry name" value="Nucleoside phosphorylase domain"/>
    <property type="match status" value="1"/>
</dbReference>
<keyword evidence="1" id="KW-0677">Repeat</keyword>
<feature type="domain" description="Nucleoside phosphorylase" evidence="5">
    <location>
        <begin position="94"/>
        <end position="354"/>
    </location>
</feature>
<evidence type="ECO:0000313" key="8">
    <source>
        <dbReference type="Proteomes" id="UP000483672"/>
    </source>
</evidence>
<evidence type="ECO:0000313" key="7">
    <source>
        <dbReference type="EMBL" id="KAF3226663.1"/>
    </source>
</evidence>
<gene>
    <name evidence="7" type="ORF">TWF191_004486</name>
</gene>
<feature type="domain" description="Nephrocystin 3-like N-terminal" evidence="6">
    <location>
        <begin position="429"/>
        <end position="601"/>
    </location>
</feature>
<dbReference type="PROSITE" id="PS50088">
    <property type="entry name" value="ANK_REPEAT"/>
    <property type="match status" value="8"/>
</dbReference>
<sequence>MDTAPPRETPGKSAEFFMETNTQCGEPRTNPINRRLVTEAYPEMNGKRALHENQNGGDSSHLPRRQKTRHYDLEDRVYESGNDLSAAERDRYTIAWICALYTELAAAQAMLDEIHDAVATYPNDSNTYTLGSIGRHNVVVACLPDAQYGTNNAANVLTNLIRTFKFIRLGLMVGIGGGVPGTADIRLGDIVVGTRVMQYDLGKIVEDGEIQRTAVAKIPHSSAGTVISTLRAKHTLGQSRIPSILREKLEEHPKYGRPDLPDRLFAASSQHTSPTASCDECDDSKLVTRIARLDFNPVVHYGVIASGNKVIKSGTIRDNIAGELDAICFEMEAAGLMDILPCLPIRGICDYSDSHKNKSWQSYAAATAAAYAREFLEVLPAIEMPKRFLGTANSDQDPSHDRRQEILDSLKYDEINSRKTDIRSAHEKTCRWFLKHPDYKDWLDPARLSDHCGFLWIRGKPGAGKSTIMKFIYGKTRKAARNAVVASFFFHARGGILEKSISGMYRSLLLQLLEGYPDLQTVLDDTDLIPKNQNGCPPLNVLKDLFTNAVSSLGERPFTCFIDALDECDEQEVRTMVQDIEDLAEKSTTIGTPLRICFSSRHYPYIDIDRGIKLTLESQLGHSQDLESYVRTRLRMGNGVMAEELRAQILQKAAGVFLWVVLVVDILNKENSRGRLAIQKRLSELPSDLSALFKDMLKRDSENMEELLLCIIWILYAKQPLSPGEYYHALWSGLSLKNLVDKDIPVVTVPDARDIISNCVTSSSKGLAEITKSDRPTVQFIHESVRDFLIKDRGLQELWPDHGIDLESLSHERLKECCNAYMDHCSAVEAVRTEIKRENATQPTEISTNYPFLEYASQNILFHANSAARAVPQDNFLLAFNSAVPDWIDALNKFEKFKTRRYKRSTGLLYILAEKNLANLIRIHPDRYFCFKIESERYGPPLLAALALGSHEAVQVLFEAQAQLSSGSDLYELCQRYSQQNYERITLGRGFEFSKRKGIFAHLLETGDKILPLLPIYSVHKGHPDLVNRLGSSPLSHAARLGNEECVRLLFEKVLDTSWGRFNGMSPLHHATSQGNEVVFRLLFEKSLGVRLPHYDHDGDYIVPLGEYNDINLKDHRERTLLSHAASGGNEAIVRALLERNANVDSLDNQKMTPLLYAVVAGHEVVVRLLLEKGVNINYVWWTTGTALHHAINSKQEQMVRLLLENNIDTSIRDTYGNTALHRAAVLGDEVIFKLVLDKSADKDPGNDDGFTPLLLAARRGHVKVAQQLLATGQVDADRNDDCGETPLFKAAEGGHQEIVKDLLLISYVNPDSRNKRGVTPLATACRDDNTSVVQLLLAIKRVDPDSKDNFQNTPLLNASRRGQEAIVQQLLATGRVNTNSKDWDGNTPLMLAVIGGHPKVVEQLLATSSVNADSQNNNSQTPLLLAVIHRNETIVRQLLAIEQDGKSATATVILQLLRDYHRDKYSL</sequence>
<evidence type="ECO:0000256" key="1">
    <source>
        <dbReference type="ARBA" id="ARBA00022737"/>
    </source>
</evidence>
<feature type="repeat" description="ANK" evidence="3">
    <location>
        <begin position="1063"/>
        <end position="1095"/>
    </location>
</feature>
<feature type="repeat" description="ANK" evidence="3">
    <location>
        <begin position="1117"/>
        <end position="1149"/>
    </location>
</feature>
<dbReference type="Pfam" id="PF00023">
    <property type="entry name" value="Ank"/>
    <property type="match status" value="1"/>
</dbReference>
<dbReference type="InterPro" id="IPR035994">
    <property type="entry name" value="Nucleoside_phosphorylase_sf"/>
</dbReference>
<feature type="repeat" description="ANK" evidence="3">
    <location>
        <begin position="1385"/>
        <end position="1418"/>
    </location>
</feature>
<dbReference type="Pfam" id="PF13637">
    <property type="entry name" value="Ank_4"/>
    <property type="match status" value="1"/>
</dbReference>
<dbReference type="PROSITE" id="PS50297">
    <property type="entry name" value="ANK_REP_REGION"/>
    <property type="match status" value="7"/>
</dbReference>
<evidence type="ECO:0000259" key="5">
    <source>
        <dbReference type="Pfam" id="PF01048"/>
    </source>
</evidence>
<protein>
    <submittedName>
        <fullName evidence="7">Uncharacterized protein</fullName>
    </submittedName>
</protein>
<evidence type="ECO:0000256" key="2">
    <source>
        <dbReference type="ARBA" id="ARBA00023043"/>
    </source>
</evidence>
<dbReference type="SUPFAM" id="SSF48403">
    <property type="entry name" value="Ankyrin repeat"/>
    <property type="match status" value="2"/>
</dbReference>
<accession>A0A7C8UUN7</accession>
<name>A0A7C8UUN7_ORBOL</name>
<comment type="caution">
    <text evidence="7">The sequence shown here is derived from an EMBL/GenBank/DDBJ whole genome shotgun (WGS) entry which is preliminary data.</text>
</comment>
<dbReference type="InterPro" id="IPR027417">
    <property type="entry name" value="P-loop_NTPase"/>
</dbReference>
<feature type="repeat" description="ANK" evidence="3">
    <location>
        <begin position="1249"/>
        <end position="1273"/>
    </location>
</feature>
<dbReference type="InterPro" id="IPR002110">
    <property type="entry name" value="Ankyrin_rpt"/>
</dbReference>
<dbReference type="Pfam" id="PF01048">
    <property type="entry name" value="PNP_UDP_1"/>
    <property type="match status" value="1"/>
</dbReference>
<evidence type="ECO:0000259" key="6">
    <source>
        <dbReference type="Pfam" id="PF24883"/>
    </source>
</evidence>
<dbReference type="GO" id="GO:0009116">
    <property type="term" value="P:nucleoside metabolic process"/>
    <property type="evidence" value="ECO:0007669"/>
    <property type="project" value="InterPro"/>
</dbReference>
<dbReference type="Gene3D" id="3.40.50.300">
    <property type="entry name" value="P-loop containing nucleotide triphosphate hydrolases"/>
    <property type="match status" value="1"/>
</dbReference>
<dbReference type="InterPro" id="IPR036770">
    <property type="entry name" value="Ankyrin_rpt-contain_sf"/>
</dbReference>
<dbReference type="EMBL" id="WIPF01000022">
    <property type="protein sequence ID" value="KAF3226663.1"/>
    <property type="molecule type" value="Genomic_DNA"/>
</dbReference>
<evidence type="ECO:0000256" key="4">
    <source>
        <dbReference type="SAM" id="MobiDB-lite"/>
    </source>
</evidence>
<feature type="repeat" description="ANK" evidence="3">
    <location>
        <begin position="1283"/>
        <end position="1316"/>
    </location>
</feature>
<dbReference type="Pfam" id="PF24883">
    <property type="entry name" value="NPHP3_N"/>
    <property type="match status" value="1"/>
</dbReference>
<reference evidence="7 8" key="1">
    <citation type="submission" date="2019-06" db="EMBL/GenBank/DDBJ databases">
        <authorList>
            <person name="Palmer J.M."/>
        </authorList>
    </citation>
    <scope>NUCLEOTIDE SEQUENCE [LARGE SCALE GENOMIC DNA]</scope>
    <source>
        <strain evidence="7 8">TWF191</strain>
    </source>
</reference>
<dbReference type="InterPro" id="IPR056884">
    <property type="entry name" value="NPHP3-like_N"/>
</dbReference>
<feature type="repeat" description="ANK" evidence="3">
    <location>
        <begin position="1150"/>
        <end position="1178"/>
    </location>
</feature>
<dbReference type="InterPro" id="IPR000845">
    <property type="entry name" value="Nucleoside_phosphorylase_d"/>
</dbReference>
<dbReference type="GO" id="GO:0003824">
    <property type="term" value="F:catalytic activity"/>
    <property type="evidence" value="ECO:0007669"/>
    <property type="project" value="InterPro"/>
</dbReference>
<organism evidence="7 8">
    <name type="scientific">Orbilia oligospora</name>
    <name type="common">Nematode-trapping fungus</name>
    <name type="synonym">Arthrobotrys oligospora</name>
    <dbReference type="NCBI Taxonomy" id="2813651"/>
    <lineage>
        <taxon>Eukaryota</taxon>
        <taxon>Fungi</taxon>
        <taxon>Dikarya</taxon>
        <taxon>Ascomycota</taxon>
        <taxon>Pezizomycotina</taxon>
        <taxon>Orbiliomycetes</taxon>
        <taxon>Orbiliales</taxon>
        <taxon>Orbiliaceae</taxon>
        <taxon>Orbilia</taxon>
    </lineage>
</organism>
<feature type="region of interest" description="Disordered" evidence="4">
    <location>
        <begin position="48"/>
        <end position="70"/>
    </location>
</feature>
<proteinExistence type="predicted"/>
<feature type="repeat" description="ANK" evidence="3">
    <location>
        <begin position="1183"/>
        <end position="1215"/>
    </location>
</feature>
<keyword evidence="2 3" id="KW-0040">ANK repeat</keyword>
<dbReference type="Pfam" id="PF12796">
    <property type="entry name" value="Ank_2"/>
    <property type="match status" value="4"/>
</dbReference>
<dbReference type="SMART" id="SM00248">
    <property type="entry name" value="ANK"/>
    <property type="match status" value="12"/>
</dbReference>
<dbReference type="SUPFAM" id="SSF52540">
    <property type="entry name" value="P-loop containing nucleoside triphosphate hydrolases"/>
    <property type="match status" value="1"/>
</dbReference>
<dbReference type="Proteomes" id="UP000483672">
    <property type="component" value="Unassembled WGS sequence"/>
</dbReference>
<feature type="repeat" description="ANK" evidence="3">
    <location>
        <begin position="1216"/>
        <end position="1248"/>
    </location>
</feature>
<dbReference type="PANTHER" id="PTHR24198">
    <property type="entry name" value="ANKYRIN REPEAT AND PROTEIN KINASE DOMAIN-CONTAINING PROTEIN"/>
    <property type="match status" value="1"/>
</dbReference>
<dbReference type="SUPFAM" id="SSF53167">
    <property type="entry name" value="Purine and uridine phosphorylases"/>
    <property type="match status" value="1"/>
</dbReference>